<dbReference type="SUPFAM" id="SSF63411">
    <property type="entry name" value="LuxS/MPP-like metallohydrolase"/>
    <property type="match status" value="4"/>
</dbReference>
<dbReference type="InterPro" id="IPR011765">
    <property type="entry name" value="Pept_M16_N"/>
</dbReference>
<dbReference type="AlphaFoldDB" id="A0A5K7YV87"/>
<evidence type="ECO:0000256" key="7">
    <source>
        <dbReference type="ARBA" id="ARBA00023049"/>
    </source>
</evidence>
<dbReference type="EMBL" id="AP021874">
    <property type="protein sequence ID" value="BBO71923.1"/>
    <property type="molecule type" value="Genomic_DNA"/>
</dbReference>
<evidence type="ECO:0000313" key="13">
    <source>
        <dbReference type="Proteomes" id="UP000427906"/>
    </source>
</evidence>
<evidence type="ECO:0000256" key="8">
    <source>
        <dbReference type="RuleBase" id="RU004447"/>
    </source>
</evidence>
<keyword evidence="4" id="KW-0479">Metal-binding</keyword>
<dbReference type="PROSITE" id="PS00143">
    <property type="entry name" value="INSULINASE"/>
    <property type="match status" value="1"/>
</dbReference>
<evidence type="ECO:0000256" key="3">
    <source>
        <dbReference type="ARBA" id="ARBA00022670"/>
    </source>
</evidence>
<evidence type="ECO:0000259" key="11">
    <source>
        <dbReference type="Pfam" id="PF05193"/>
    </source>
</evidence>
<dbReference type="GO" id="GO:0006508">
    <property type="term" value="P:proteolysis"/>
    <property type="evidence" value="ECO:0007669"/>
    <property type="project" value="UniProtKB-KW"/>
</dbReference>
<keyword evidence="5" id="KW-0378">Hydrolase</keyword>
<dbReference type="InterPro" id="IPR050626">
    <property type="entry name" value="Peptidase_M16"/>
</dbReference>
<dbReference type="GO" id="GO:0046872">
    <property type="term" value="F:metal ion binding"/>
    <property type="evidence" value="ECO:0007669"/>
    <property type="project" value="UniProtKB-KW"/>
</dbReference>
<dbReference type="PANTHER" id="PTHR43690">
    <property type="entry name" value="NARDILYSIN"/>
    <property type="match status" value="1"/>
</dbReference>
<evidence type="ECO:0000256" key="9">
    <source>
        <dbReference type="SAM" id="Coils"/>
    </source>
</evidence>
<name>A0A5K7YV87_9BACT</name>
<evidence type="ECO:0000256" key="5">
    <source>
        <dbReference type="ARBA" id="ARBA00022801"/>
    </source>
</evidence>
<protein>
    <submittedName>
        <fullName evidence="12">Peptidase M16</fullName>
    </submittedName>
</protein>
<organism evidence="12 13">
    <name type="scientific">Desulfosarcina alkanivorans</name>
    <dbReference type="NCBI Taxonomy" id="571177"/>
    <lineage>
        <taxon>Bacteria</taxon>
        <taxon>Pseudomonadati</taxon>
        <taxon>Thermodesulfobacteriota</taxon>
        <taxon>Desulfobacteria</taxon>
        <taxon>Desulfobacterales</taxon>
        <taxon>Desulfosarcinaceae</taxon>
        <taxon>Desulfosarcina</taxon>
    </lineage>
</organism>
<dbReference type="Proteomes" id="UP000427906">
    <property type="component" value="Chromosome"/>
</dbReference>
<reference evidence="12 13" key="1">
    <citation type="submission" date="2019-11" db="EMBL/GenBank/DDBJ databases">
        <title>Comparative genomics of hydrocarbon-degrading Desulfosarcina strains.</title>
        <authorList>
            <person name="Watanabe M."/>
            <person name="Kojima H."/>
            <person name="Fukui M."/>
        </authorList>
    </citation>
    <scope>NUCLEOTIDE SEQUENCE [LARGE SCALE GENOMIC DNA]</scope>
    <source>
        <strain evidence="12 13">PL12</strain>
    </source>
</reference>
<feature type="domain" description="Peptidase M16 N-terminal" evidence="10">
    <location>
        <begin position="88"/>
        <end position="213"/>
    </location>
</feature>
<comment type="similarity">
    <text evidence="2 8">Belongs to the peptidase M16 family.</text>
</comment>
<gene>
    <name evidence="12" type="ORF">DSCA_58530</name>
</gene>
<sequence length="983" mass="108945">MIHFCTIGFTRSGAVRRLSAALAVFLLMGWWAPFVDTAASAATQLADPAGILQGESKGRAYQTWPHEKSDLEPDPAIRFGRLASGFRYVLMENNRPADRVSVHLYIGAGSLNETDAQQGIAHFLEHMLFNGSTHFPPGELVRYFQSIGMQFGNDANAHTGFDETVYDIILPTGDEESLKKGLLVVRDYAMGALLLEEEVKRESGVILSEMRSRDSVSYRTFKASLAFELGDHLISRRLPIGKAEIIKNADRALLKQFYDAWYRPDNMVLVLVGNFSTPMAERLIRTQFSDFAPRASAPAAPVLGTINHTGLKIFHHHEPEAGGTTVSLEVIRPLVTVPDSLALQRRELVAEMGDQIVQNRLDDRLKAPESPFTSAAVGSGSYLNRIRYAEISADSAADRWEQTLAVLEQTLRQARLHGFSETELARVKKDTLKMLENKVREAATRNSTALARGIVRDLSDDRVILSPLQEKEALAPMIHDITLAEVHQAFKENWPDDHRLVLVSGDADLKTISQKAPETLIRDAFLASASTVVHRPEVEAVGAFPYLPMPEDTGSIVSREVVDDLGITRIRFANGIRVNLKHTDYKTNEVLANLIFGQGQSAEPGGLPGLSLLAEATMDESGLGQMGSNELAQALAGKSTYVDFRITETHFNLFGETVSGEVELLFQLIYANLTDPGFREDALALARERLRREYGAFSRSIEGMMRIEGLRFLAGGDNRFGMPSLEQIQAVQLDDIRGWIAPRLNRAPLELSVVGDFDENQVIELARRYLAALPPRDQHVEEPVSDLPRLPSGTVKRIDVDTQIPKAMVVAAWQTEDFWDINRTRRLSVLADVFSERLRQRIREKLGASYSPYAFNRASRAYAGYGVFQAYINVAPEQTDTVLAEVNAIAGDLARNGITADELARAVDPILTSIKELRQTNGYWLNSVMTGSERHPQQLEWARSFQSDYAAVTTGELALLAATYLTDERSAAIIIQPMQKSGS</sequence>
<dbReference type="Gene3D" id="3.30.830.10">
    <property type="entry name" value="Metalloenzyme, LuxS/M16 peptidase-like"/>
    <property type="match status" value="4"/>
</dbReference>
<evidence type="ECO:0000256" key="2">
    <source>
        <dbReference type="ARBA" id="ARBA00007261"/>
    </source>
</evidence>
<dbReference type="GO" id="GO:0004222">
    <property type="term" value="F:metalloendopeptidase activity"/>
    <property type="evidence" value="ECO:0007669"/>
    <property type="project" value="InterPro"/>
</dbReference>
<keyword evidence="9" id="KW-0175">Coiled coil</keyword>
<dbReference type="InterPro" id="IPR007863">
    <property type="entry name" value="Peptidase_M16_C"/>
</dbReference>
<feature type="coiled-coil region" evidence="9">
    <location>
        <begin position="397"/>
        <end position="452"/>
    </location>
</feature>
<evidence type="ECO:0000256" key="1">
    <source>
        <dbReference type="ARBA" id="ARBA00001947"/>
    </source>
</evidence>
<evidence type="ECO:0000313" key="12">
    <source>
        <dbReference type="EMBL" id="BBO71923.1"/>
    </source>
</evidence>
<dbReference type="InterPro" id="IPR001431">
    <property type="entry name" value="Pept_M16_Zn_BS"/>
</dbReference>
<dbReference type="Pfam" id="PF00675">
    <property type="entry name" value="Peptidase_M16"/>
    <property type="match status" value="1"/>
</dbReference>
<dbReference type="KEGG" id="dalk:DSCA_58530"/>
<comment type="cofactor">
    <cofactor evidence="1">
        <name>Zn(2+)</name>
        <dbReference type="ChEBI" id="CHEBI:29105"/>
    </cofactor>
</comment>
<feature type="domain" description="Peptidase M16 C-terminal" evidence="11">
    <location>
        <begin position="250"/>
        <end position="429"/>
    </location>
</feature>
<proteinExistence type="inferred from homology"/>
<dbReference type="RefSeq" id="WP_155319694.1">
    <property type="nucleotide sequence ID" value="NZ_AP021874.1"/>
</dbReference>
<evidence type="ECO:0000256" key="4">
    <source>
        <dbReference type="ARBA" id="ARBA00022723"/>
    </source>
</evidence>
<dbReference type="PANTHER" id="PTHR43690:SF17">
    <property type="entry name" value="PROTEIN YHJJ"/>
    <property type="match status" value="1"/>
</dbReference>
<dbReference type="InterPro" id="IPR011249">
    <property type="entry name" value="Metalloenz_LuxS/M16"/>
</dbReference>
<keyword evidence="7" id="KW-0482">Metalloprotease</keyword>
<feature type="domain" description="Peptidase M16 C-terminal" evidence="11">
    <location>
        <begin position="731"/>
        <end position="907"/>
    </location>
</feature>
<dbReference type="Pfam" id="PF05193">
    <property type="entry name" value="Peptidase_M16_C"/>
    <property type="match status" value="2"/>
</dbReference>
<accession>A0A5K7YV87</accession>
<keyword evidence="3" id="KW-0645">Protease</keyword>
<keyword evidence="13" id="KW-1185">Reference proteome</keyword>
<dbReference type="OrthoDB" id="9811314at2"/>
<keyword evidence="6" id="KW-0862">Zinc</keyword>
<evidence type="ECO:0000256" key="6">
    <source>
        <dbReference type="ARBA" id="ARBA00022833"/>
    </source>
</evidence>
<evidence type="ECO:0000259" key="10">
    <source>
        <dbReference type="Pfam" id="PF00675"/>
    </source>
</evidence>